<evidence type="ECO:0000256" key="4">
    <source>
        <dbReference type="ARBA" id="ARBA00022695"/>
    </source>
</evidence>
<evidence type="ECO:0000313" key="6">
    <source>
        <dbReference type="EMBL" id="MDX6033656.1"/>
    </source>
</evidence>
<organism evidence="6 7">
    <name type="scientific">Scandinavium lactucae</name>
    <dbReference type="NCBI Taxonomy" id="3095028"/>
    <lineage>
        <taxon>Bacteria</taxon>
        <taxon>Pseudomonadati</taxon>
        <taxon>Pseudomonadota</taxon>
        <taxon>Gammaproteobacteria</taxon>
        <taxon>Enterobacterales</taxon>
        <taxon>Enterobacteriaceae</taxon>
        <taxon>Scandinavium</taxon>
    </lineage>
</organism>
<dbReference type="EMBL" id="JAWXRC010000042">
    <property type="protein sequence ID" value="MDX6033656.1"/>
    <property type="molecule type" value="Genomic_DNA"/>
</dbReference>
<dbReference type="NCBIfam" id="NF002383">
    <property type="entry name" value="PRK01392.1"/>
    <property type="match status" value="1"/>
</dbReference>
<dbReference type="Proteomes" id="UP001282336">
    <property type="component" value="Unassembled WGS sequence"/>
</dbReference>
<evidence type="ECO:0000256" key="3">
    <source>
        <dbReference type="ARBA" id="ARBA00022679"/>
    </source>
</evidence>
<protein>
    <recommendedName>
        <fullName evidence="2">Apo-citrate lyase phosphoribosyl-dephospho-CoA transferase</fullName>
        <ecNumber evidence="1">2.7.7.61</ecNumber>
    </recommendedName>
</protein>
<keyword evidence="4 6" id="KW-0548">Nucleotidyltransferase</keyword>
<evidence type="ECO:0000313" key="7">
    <source>
        <dbReference type="Proteomes" id="UP001282336"/>
    </source>
</evidence>
<dbReference type="NCBIfam" id="TIGR03124">
    <property type="entry name" value="citrate_citX"/>
    <property type="match status" value="1"/>
</dbReference>
<dbReference type="GO" id="GO:0051191">
    <property type="term" value="P:prosthetic group biosynthetic process"/>
    <property type="evidence" value="ECO:0007669"/>
    <property type="project" value="InterPro"/>
</dbReference>
<comment type="catalytic activity">
    <reaction evidence="5">
        <text>apo-[citrate lyase ACP] + 2'-(5''-triphospho-alpha-D-ribosyl)-3'-dephospho-CoA = holo-[citrate lyase ACP] + diphosphate</text>
        <dbReference type="Rhea" id="RHEA:16333"/>
        <dbReference type="Rhea" id="RHEA-COMP:10157"/>
        <dbReference type="Rhea" id="RHEA-COMP:10158"/>
        <dbReference type="ChEBI" id="CHEBI:29999"/>
        <dbReference type="ChEBI" id="CHEBI:33019"/>
        <dbReference type="ChEBI" id="CHEBI:61378"/>
        <dbReference type="ChEBI" id="CHEBI:82683"/>
        <dbReference type="EC" id="2.7.7.61"/>
    </reaction>
</comment>
<evidence type="ECO:0000256" key="5">
    <source>
        <dbReference type="ARBA" id="ARBA00048574"/>
    </source>
</evidence>
<name>A0AAJ2VV19_9ENTR</name>
<gene>
    <name evidence="6" type="primary">citX</name>
    <name evidence="6" type="ORF">SIL20_19325</name>
</gene>
<reference evidence="6" key="1">
    <citation type="submission" date="2023-11" db="EMBL/GenBank/DDBJ databases">
        <title>Scandinavium wanjuensis sp. nov., isolated from lettuce South Korea.</title>
        <authorList>
            <person name="Park J."/>
            <person name="Park S."/>
            <person name="Oh K.K."/>
            <person name="Cho G.S."/>
            <person name="Franz C.M.A.P."/>
        </authorList>
    </citation>
    <scope>NUCLEOTIDE SEQUENCE</scope>
    <source>
        <strain evidence="6">V105_12</strain>
    </source>
</reference>
<keyword evidence="6" id="KW-0456">Lyase</keyword>
<dbReference type="GO" id="GO:0050519">
    <property type="term" value="F:holo-citrate lyase synthase activity"/>
    <property type="evidence" value="ECO:0007669"/>
    <property type="project" value="UniProtKB-EC"/>
</dbReference>
<dbReference type="AlphaFoldDB" id="A0AAJ2VV19"/>
<dbReference type="InterPro" id="IPR005551">
    <property type="entry name" value="CitX"/>
</dbReference>
<keyword evidence="3 6" id="KW-0808">Transferase</keyword>
<sequence length="182" mass="20228">MPLYLTCASHRVITLPELLASRDARQVRQQTWLAQYGLPLISFTTLAPGPVKDSELTRRIFNHGLRALRERLATSAWEIRRQSCLGLTTGAEGLLAVEAPAPALKQAAIALEQQHPLGRLWDIDVLTPQGEILSRTALTLPARRCLLCDNDARICARERAHPLASLLSRMEVLLHEADHLHA</sequence>
<accession>A0AAJ2VV19</accession>
<comment type="caution">
    <text evidence="6">The sequence shown here is derived from an EMBL/GenBank/DDBJ whole genome shotgun (WGS) entry which is preliminary data.</text>
</comment>
<proteinExistence type="predicted"/>
<dbReference type="Pfam" id="PF03802">
    <property type="entry name" value="CitX"/>
    <property type="match status" value="1"/>
</dbReference>
<dbReference type="GO" id="GO:0016829">
    <property type="term" value="F:lyase activity"/>
    <property type="evidence" value="ECO:0007669"/>
    <property type="project" value="UniProtKB-KW"/>
</dbReference>
<evidence type="ECO:0000256" key="1">
    <source>
        <dbReference type="ARBA" id="ARBA00012524"/>
    </source>
</evidence>
<dbReference type="RefSeq" id="WP_319630094.1">
    <property type="nucleotide sequence ID" value="NZ_JAWXRB010000045.1"/>
</dbReference>
<evidence type="ECO:0000256" key="2">
    <source>
        <dbReference type="ARBA" id="ARBA00016314"/>
    </source>
</evidence>
<dbReference type="EC" id="2.7.7.61" evidence="1"/>